<feature type="domain" description="Acyl-CoA oxidase/dehydrogenase middle" evidence="8">
    <location>
        <begin position="123"/>
        <end position="217"/>
    </location>
</feature>
<keyword evidence="5 6" id="KW-0560">Oxidoreductase</keyword>
<dbReference type="Gene3D" id="1.10.540.10">
    <property type="entry name" value="Acyl-CoA dehydrogenase/oxidase, N-terminal domain"/>
    <property type="match status" value="1"/>
</dbReference>
<dbReference type="InterPro" id="IPR036250">
    <property type="entry name" value="AcylCo_DH-like_C"/>
</dbReference>
<comment type="caution">
    <text evidence="10">The sequence shown here is derived from an EMBL/GenBank/DDBJ whole genome shotgun (WGS) entry which is preliminary data.</text>
</comment>
<dbReference type="Proteomes" id="UP000237752">
    <property type="component" value="Unassembled WGS sequence"/>
</dbReference>
<evidence type="ECO:0000256" key="6">
    <source>
        <dbReference type="RuleBase" id="RU362125"/>
    </source>
</evidence>
<evidence type="ECO:0000256" key="1">
    <source>
        <dbReference type="ARBA" id="ARBA00001974"/>
    </source>
</evidence>
<keyword evidence="3 6" id="KW-0285">Flavoprotein</keyword>
<feature type="domain" description="Acyl-CoA dehydrogenase/oxidase C-terminal" evidence="7">
    <location>
        <begin position="229"/>
        <end position="374"/>
    </location>
</feature>
<dbReference type="PANTHER" id="PTHR48083:SF6">
    <property type="entry name" value="ACYL-COA DEHYDROGENASE 6"/>
    <property type="match status" value="1"/>
</dbReference>
<dbReference type="InterPro" id="IPR046373">
    <property type="entry name" value="Acyl-CoA_Oxase/DH_mid-dom_sf"/>
</dbReference>
<dbReference type="InterPro" id="IPR013786">
    <property type="entry name" value="AcylCoA_DH/ox_N"/>
</dbReference>
<evidence type="ECO:0000259" key="9">
    <source>
        <dbReference type="Pfam" id="PF02771"/>
    </source>
</evidence>
<dbReference type="InterPro" id="IPR009100">
    <property type="entry name" value="AcylCoA_DH/oxidase_NM_dom_sf"/>
</dbReference>
<evidence type="ECO:0000313" key="10">
    <source>
        <dbReference type="EMBL" id="PRZ42193.1"/>
    </source>
</evidence>
<dbReference type="SUPFAM" id="SSF56645">
    <property type="entry name" value="Acyl-CoA dehydrogenase NM domain-like"/>
    <property type="match status" value="1"/>
</dbReference>
<evidence type="ECO:0000313" key="11">
    <source>
        <dbReference type="Proteomes" id="UP000237752"/>
    </source>
</evidence>
<evidence type="ECO:0000256" key="5">
    <source>
        <dbReference type="ARBA" id="ARBA00023002"/>
    </source>
</evidence>
<dbReference type="RefSeq" id="WP_106348699.1">
    <property type="nucleotide sequence ID" value="NZ_PVUE01000006.1"/>
</dbReference>
<name>A0A2T1A0R2_9ACTN</name>
<evidence type="ECO:0000256" key="4">
    <source>
        <dbReference type="ARBA" id="ARBA00022827"/>
    </source>
</evidence>
<feature type="domain" description="Acyl-CoA dehydrogenase/oxidase N-terminal" evidence="9">
    <location>
        <begin position="4"/>
        <end position="118"/>
    </location>
</feature>
<dbReference type="PANTHER" id="PTHR48083">
    <property type="entry name" value="MEDIUM-CHAIN SPECIFIC ACYL-COA DEHYDROGENASE, MITOCHONDRIAL-RELATED"/>
    <property type="match status" value="1"/>
</dbReference>
<dbReference type="InterPro" id="IPR037069">
    <property type="entry name" value="AcylCoA_DH/ox_N_sf"/>
</dbReference>
<sequence length="381" mass="42195">MQFSKEHDAFRAMLREFVAHEINPHVDKWEADGDIPLHELFKKLGDLGVLGVEFDPAYGGQGADHLYMMIAAEELGRCASGGVSMAIGVQMMMATPSLQKYGTHELKKKYLEPALRGDVVTSIAVTEPGAGSDVASLKTKAVKDGDDWVINGSKIFITNGTQADWMCLLARTSDEGGYRGMSQIVIDTKAEGFSVARKLDKLGMRSSDTAELRFDDMRVPISNTIGEEGRGFQQQMGQFIVERMFACYGKVGSMQDALDRTRDYLRIRVVNGKPLIANQYIAFKLTELSAQVDMLRVYNLKMAEDYMAGKDTTRQATIGKLQVGRLSREVADLCLQYHGGMGYMEENWTSRFFRDGRLTSIGGGADEVMLQVLSKLDGFTP</sequence>
<dbReference type="InterPro" id="IPR009075">
    <property type="entry name" value="AcylCo_DH/oxidase_C"/>
</dbReference>
<evidence type="ECO:0000256" key="2">
    <source>
        <dbReference type="ARBA" id="ARBA00009347"/>
    </source>
</evidence>
<reference evidence="10 11" key="1">
    <citation type="submission" date="2018-03" db="EMBL/GenBank/DDBJ databases">
        <title>Genomic Encyclopedia of Archaeal and Bacterial Type Strains, Phase II (KMG-II): from individual species to whole genera.</title>
        <authorList>
            <person name="Goeker M."/>
        </authorList>
    </citation>
    <scope>NUCLEOTIDE SEQUENCE [LARGE SCALE GENOMIC DNA]</scope>
    <source>
        <strain evidence="10 11">DSM 100065</strain>
    </source>
</reference>
<dbReference type="InterPro" id="IPR050741">
    <property type="entry name" value="Acyl-CoA_dehydrogenase"/>
</dbReference>
<comment type="cofactor">
    <cofactor evidence="1 6">
        <name>FAD</name>
        <dbReference type="ChEBI" id="CHEBI:57692"/>
    </cofactor>
</comment>
<dbReference type="PROSITE" id="PS00073">
    <property type="entry name" value="ACYL_COA_DH_2"/>
    <property type="match status" value="1"/>
</dbReference>
<dbReference type="GO" id="GO:0033539">
    <property type="term" value="P:fatty acid beta-oxidation using acyl-CoA dehydrogenase"/>
    <property type="evidence" value="ECO:0007669"/>
    <property type="project" value="TreeGrafter"/>
</dbReference>
<dbReference type="Gene3D" id="1.20.140.10">
    <property type="entry name" value="Butyryl-CoA Dehydrogenase, subunit A, domain 3"/>
    <property type="match status" value="1"/>
</dbReference>
<evidence type="ECO:0000256" key="3">
    <source>
        <dbReference type="ARBA" id="ARBA00022630"/>
    </source>
</evidence>
<dbReference type="Gene3D" id="2.40.110.10">
    <property type="entry name" value="Butyryl-CoA Dehydrogenase, subunit A, domain 2"/>
    <property type="match status" value="1"/>
</dbReference>
<protein>
    <submittedName>
        <fullName evidence="10">Citronellyl-CoA dehydrogenase</fullName>
    </submittedName>
</protein>
<gene>
    <name evidence="10" type="ORF">CLV47_10664</name>
</gene>
<dbReference type="InterPro" id="IPR006089">
    <property type="entry name" value="Acyl-CoA_DH_CS"/>
</dbReference>
<dbReference type="InterPro" id="IPR006091">
    <property type="entry name" value="Acyl-CoA_Oxase/DH_mid-dom"/>
</dbReference>
<dbReference type="OrthoDB" id="3176804at2"/>
<dbReference type="Pfam" id="PF02770">
    <property type="entry name" value="Acyl-CoA_dh_M"/>
    <property type="match status" value="1"/>
</dbReference>
<dbReference type="FunFam" id="1.10.540.10:FF:000026">
    <property type="entry name" value="Acyl-CoA dehydrogenase medium chain"/>
    <property type="match status" value="1"/>
</dbReference>
<dbReference type="GO" id="GO:0050660">
    <property type="term" value="F:flavin adenine dinucleotide binding"/>
    <property type="evidence" value="ECO:0007669"/>
    <property type="project" value="InterPro"/>
</dbReference>
<dbReference type="PROSITE" id="PS00072">
    <property type="entry name" value="ACYL_COA_DH_1"/>
    <property type="match status" value="1"/>
</dbReference>
<proteinExistence type="inferred from homology"/>
<dbReference type="EMBL" id="PVUE01000006">
    <property type="protein sequence ID" value="PRZ42193.1"/>
    <property type="molecule type" value="Genomic_DNA"/>
</dbReference>
<dbReference type="GO" id="GO:0003995">
    <property type="term" value="F:acyl-CoA dehydrogenase activity"/>
    <property type="evidence" value="ECO:0007669"/>
    <property type="project" value="InterPro"/>
</dbReference>
<dbReference type="GO" id="GO:0005737">
    <property type="term" value="C:cytoplasm"/>
    <property type="evidence" value="ECO:0007669"/>
    <property type="project" value="TreeGrafter"/>
</dbReference>
<dbReference type="AlphaFoldDB" id="A0A2T1A0R2"/>
<comment type="similarity">
    <text evidence="2 6">Belongs to the acyl-CoA dehydrogenase family.</text>
</comment>
<organism evidence="10 11">
    <name type="scientific">Antricoccus suffuscus</name>
    <dbReference type="NCBI Taxonomy" id="1629062"/>
    <lineage>
        <taxon>Bacteria</taxon>
        <taxon>Bacillati</taxon>
        <taxon>Actinomycetota</taxon>
        <taxon>Actinomycetes</taxon>
        <taxon>Geodermatophilales</taxon>
        <taxon>Antricoccaceae</taxon>
        <taxon>Antricoccus</taxon>
    </lineage>
</organism>
<dbReference type="FunFam" id="2.40.110.10:FF:000009">
    <property type="entry name" value="Acyl-CoA dehydrogenase"/>
    <property type="match status" value="1"/>
</dbReference>
<dbReference type="Pfam" id="PF02771">
    <property type="entry name" value="Acyl-CoA_dh_N"/>
    <property type="match status" value="1"/>
</dbReference>
<keyword evidence="4 6" id="KW-0274">FAD</keyword>
<dbReference type="Pfam" id="PF00441">
    <property type="entry name" value="Acyl-CoA_dh_1"/>
    <property type="match status" value="1"/>
</dbReference>
<dbReference type="SUPFAM" id="SSF47203">
    <property type="entry name" value="Acyl-CoA dehydrogenase C-terminal domain-like"/>
    <property type="match status" value="1"/>
</dbReference>
<accession>A0A2T1A0R2</accession>
<evidence type="ECO:0000259" key="7">
    <source>
        <dbReference type="Pfam" id="PF00441"/>
    </source>
</evidence>
<keyword evidence="11" id="KW-1185">Reference proteome</keyword>
<evidence type="ECO:0000259" key="8">
    <source>
        <dbReference type="Pfam" id="PF02770"/>
    </source>
</evidence>